<dbReference type="Proteomes" id="UP001595596">
    <property type="component" value="Unassembled WGS sequence"/>
</dbReference>
<evidence type="ECO:0000313" key="12">
    <source>
        <dbReference type="EMBL" id="MFC3570152.1"/>
    </source>
</evidence>
<organism evidence="12 13">
    <name type="scientific">Paracoccus simplex</name>
    <dbReference type="NCBI Taxonomy" id="2086346"/>
    <lineage>
        <taxon>Bacteria</taxon>
        <taxon>Pseudomonadati</taxon>
        <taxon>Pseudomonadota</taxon>
        <taxon>Alphaproteobacteria</taxon>
        <taxon>Rhodobacterales</taxon>
        <taxon>Paracoccaceae</taxon>
        <taxon>Paracoccus</taxon>
    </lineage>
</organism>
<keyword evidence="7 11" id="KW-0274">FAD</keyword>
<evidence type="ECO:0000256" key="6">
    <source>
        <dbReference type="ARBA" id="ARBA00022723"/>
    </source>
</evidence>
<evidence type="ECO:0000256" key="10">
    <source>
        <dbReference type="ARBA" id="ARBA00048540"/>
    </source>
</evidence>
<keyword evidence="4 11" id="KW-0285">Flavoprotein</keyword>
<dbReference type="Gene3D" id="3.10.520.10">
    <property type="entry name" value="ApbE-like domains"/>
    <property type="match status" value="1"/>
</dbReference>
<name>A0ABV7S093_9RHOB</name>
<dbReference type="EMBL" id="JBHRXE010000033">
    <property type="protein sequence ID" value="MFC3570152.1"/>
    <property type="molecule type" value="Genomic_DNA"/>
</dbReference>
<protein>
    <recommendedName>
        <fullName evidence="3 11">FAD:protein FMN transferase</fullName>
        <ecNumber evidence="2 11">2.7.1.180</ecNumber>
    </recommendedName>
    <alternativeName>
        <fullName evidence="9 11">Flavin transferase</fullName>
    </alternativeName>
</protein>
<dbReference type="Pfam" id="PF02424">
    <property type="entry name" value="ApbE"/>
    <property type="match status" value="1"/>
</dbReference>
<evidence type="ECO:0000256" key="4">
    <source>
        <dbReference type="ARBA" id="ARBA00022630"/>
    </source>
</evidence>
<dbReference type="PANTHER" id="PTHR30040:SF2">
    <property type="entry name" value="FAD:PROTEIN FMN TRANSFERASE"/>
    <property type="match status" value="1"/>
</dbReference>
<sequence length="313" mass="33319">MSTDTDRLVTLHGPTMGTRWTARLAQGRIPPGLGAALQDCVDAVDREMSTWRPDSTLMRLNAAAPGAWVRTGPDLIAVLQAAARITEASGGAFDIGVGEAVLAWGFGAAQGRTDAAAIRAALRQPLRAEVECCPARNRVRRLNARQLDLSGIAKGHAVDRMARLLRGRGIPDFTVGLDGEILAEGLRPDGRPWAIALESPDPDRRAAHGLIELSGRALATSGDYRHRVRLGLDWLSHTIDPRRGGPVRNRLASVTVLAADCAQADAWATGLMVLGEHAGPALARARGIEAIFLVRDADSLREVTTLQPGDLTA</sequence>
<keyword evidence="8 11" id="KW-0460">Magnesium</keyword>
<dbReference type="GO" id="GO:0016740">
    <property type="term" value="F:transferase activity"/>
    <property type="evidence" value="ECO:0007669"/>
    <property type="project" value="UniProtKB-KW"/>
</dbReference>
<dbReference type="SUPFAM" id="SSF143631">
    <property type="entry name" value="ApbE-like"/>
    <property type="match status" value="1"/>
</dbReference>
<evidence type="ECO:0000313" key="13">
    <source>
        <dbReference type="Proteomes" id="UP001595596"/>
    </source>
</evidence>
<dbReference type="InterPro" id="IPR024932">
    <property type="entry name" value="ApbE"/>
</dbReference>
<proteinExistence type="inferred from homology"/>
<gene>
    <name evidence="12" type="ORF">ACFOMP_11880</name>
</gene>
<dbReference type="PIRSF" id="PIRSF006268">
    <property type="entry name" value="ApbE"/>
    <property type="match status" value="1"/>
</dbReference>
<dbReference type="InterPro" id="IPR003374">
    <property type="entry name" value="ApbE-like_sf"/>
</dbReference>
<keyword evidence="13" id="KW-1185">Reference proteome</keyword>
<evidence type="ECO:0000256" key="7">
    <source>
        <dbReference type="ARBA" id="ARBA00022827"/>
    </source>
</evidence>
<evidence type="ECO:0000256" key="3">
    <source>
        <dbReference type="ARBA" id="ARBA00016337"/>
    </source>
</evidence>
<evidence type="ECO:0000256" key="8">
    <source>
        <dbReference type="ARBA" id="ARBA00022842"/>
    </source>
</evidence>
<evidence type="ECO:0000256" key="11">
    <source>
        <dbReference type="PIRNR" id="PIRNR006268"/>
    </source>
</evidence>
<comment type="catalytic activity">
    <reaction evidence="10 11">
        <text>L-threonyl-[protein] + FAD = FMN-L-threonyl-[protein] + AMP + H(+)</text>
        <dbReference type="Rhea" id="RHEA:36847"/>
        <dbReference type="Rhea" id="RHEA-COMP:11060"/>
        <dbReference type="Rhea" id="RHEA-COMP:11061"/>
        <dbReference type="ChEBI" id="CHEBI:15378"/>
        <dbReference type="ChEBI" id="CHEBI:30013"/>
        <dbReference type="ChEBI" id="CHEBI:57692"/>
        <dbReference type="ChEBI" id="CHEBI:74257"/>
        <dbReference type="ChEBI" id="CHEBI:456215"/>
        <dbReference type="EC" id="2.7.1.180"/>
    </reaction>
</comment>
<accession>A0ABV7S093</accession>
<keyword evidence="6 11" id="KW-0479">Metal-binding</keyword>
<comment type="cofactor">
    <cofactor evidence="1">
        <name>Mg(2+)</name>
        <dbReference type="ChEBI" id="CHEBI:18420"/>
    </cofactor>
</comment>
<keyword evidence="5 11" id="KW-0808">Transferase</keyword>
<evidence type="ECO:0000256" key="5">
    <source>
        <dbReference type="ARBA" id="ARBA00022679"/>
    </source>
</evidence>
<dbReference type="RefSeq" id="WP_379030772.1">
    <property type="nucleotide sequence ID" value="NZ_JBHRXE010000033.1"/>
</dbReference>
<comment type="caution">
    <text evidence="12">The sequence shown here is derived from an EMBL/GenBank/DDBJ whole genome shotgun (WGS) entry which is preliminary data.</text>
</comment>
<comment type="similarity">
    <text evidence="11">Belongs to the ApbE family.</text>
</comment>
<dbReference type="EC" id="2.7.1.180" evidence="2 11"/>
<reference evidence="13" key="1">
    <citation type="journal article" date="2019" name="Int. J. Syst. Evol. Microbiol.">
        <title>The Global Catalogue of Microorganisms (GCM) 10K type strain sequencing project: providing services to taxonomists for standard genome sequencing and annotation.</title>
        <authorList>
            <consortium name="The Broad Institute Genomics Platform"/>
            <consortium name="The Broad Institute Genome Sequencing Center for Infectious Disease"/>
            <person name="Wu L."/>
            <person name="Ma J."/>
        </authorList>
    </citation>
    <scope>NUCLEOTIDE SEQUENCE [LARGE SCALE GENOMIC DNA]</scope>
    <source>
        <strain evidence="13">VKM B-3226</strain>
    </source>
</reference>
<evidence type="ECO:0000256" key="9">
    <source>
        <dbReference type="ARBA" id="ARBA00031306"/>
    </source>
</evidence>
<evidence type="ECO:0000256" key="1">
    <source>
        <dbReference type="ARBA" id="ARBA00001946"/>
    </source>
</evidence>
<evidence type="ECO:0000256" key="2">
    <source>
        <dbReference type="ARBA" id="ARBA00011955"/>
    </source>
</evidence>
<dbReference type="PANTHER" id="PTHR30040">
    <property type="entry name" value="THIAMINE BIOSYNTHESIS LIPOPROTEIN APBE"/>
    <property type="match status" value="1"/>
</dbReference>